<dbReference type="PATRIC" id="fig|1006006.8.peg.1546"/>
<dbReference type="eggNOG" id="arCOG08486">
    <property type="taxonomic scope" value="Archaea"/>
</dbReference>
<accession>F4FZG3</accession>
<dbReference type="HOGENOM" id="CLU_2581174_0_0_2"/>
<proteinExistence type="predicted"/>
<reference evidence="1 2" key="1">
    <citation type="journal article" date="2011" name="J. Bacteriol.">
        <title>Complete genome sequence of Metallosphaera cuprina, a metal sulfide-oxidizing archaeon from a hot spring.</title>
        <authorList>
            <person name="Liu L.J."/>
            <person name="You X.Y."/>
            <person name="Zheng H."/>
            <person name="Wang S."/>
            <person name="Jiang C.Y."/>
            <person name="Liu S.J."/>
        </authorList>
    </citation>
    <scope>NUCLEOTIDE SEQUENCE [LARGE SCALE GENOMIC DNA]</scope>
    <source>
        <strain evidence="1 2">Ar-4</strain>
    </source>
</reference>
<dbReference type="OrthoDB" id="36069at2157"/>
<protein>
    <submittedName>
        <fullName evidence="1">Uncharacterized protein</fullName>
    </submittedName>
</protein>
<gene>
    <name evidence="1" type="ordered locus">Mcup_1550</name>
</gene>
<sequence>MPDIVTDEKGLVSFLASHKGEDRLTVVINEAVLRVLIPVIRKYDYALIDAEDLPNKFFKLTLEYRSTRRGD</sequence>
<dbReference type="RefSeq" id="WP_013738151.1">
    <property type="nucleotide sequence ID" value="NC_015435.1"/>
</dbReference>
<dbReference type="EMBL" id="CP002656">
    <property type="protein sequence ID" value="AEB95653.1"/>
    <property type="molecule type" value="Genomic_DNA"/>
</dbReference>
<dbReference type="KEGG" id="mcn:Mcup_1550"/>
<organism evidence="1 2">
    <name type="scientific">Metallosphaera cuprina (strain Ar-4)</name>
    <dbReference type="NCBI Taxonomy" id="1006006"/>
    <lineage>
        <taxon>Archaea</taxon>
        <taxon>Thermoproteota</taxon>
        <taxon>Thermoprotei</taxon>
        <taxon>Sulfolobales</taxon>
        <taxon>Sulfolobaceae</taxon>
        <taxon>Metallosphaera</taxon>
    </lineage>
</organism>
<dbReference type="GeneID" id="10493739"/>
<dbReference type="STRING" id="1006006.Mcup_1550"/>
<evidence type="ECO:0000313" key="1">
    <source>
        <dbReference type="EMBL" id="AEB95653.1"/>
    </source>
</evidence>
<dbReference type="Proteomes" id="UP000007812">
    <property type="component" value="Chromosome"/>
</dbReference>
<keyword evidence="2" id="KW-1185">Reference proteome</keyword>
<dbReference type="AlphaFoldDB" id="F4FZG3"/>
<evidence type="ECO:0000313" key="2">
    <source>
        <dbReference type="Proteomes" id="UP000007812"/>
    </source>
</evidence>
<name>F4FZG3_METCR</name>